<gene>
    <name evidence="2" type="ORF">BCM40_00175</name>
</gene>
<dbReference type="RefSeq" id="WP_065524979.1">
    <property type="nucleotide sequence ID" value="NZ_CP016543.2"/>
</dbReference>
<name>A0A1C7EDI9_9BACL</name>
<evidence type="ECO:0000313" key="2">
    <source>
        <dbReference type="EMBL" id="ANU21839.1"/>
    </source>
</evidence>
<dbReference type="InterPro" id="IPR009288">
    <property type="entry name" value="AIG2-like_dom"/>
</dbReference>
<evidence type="ECO:0000259" key="1">
    <source>
        <dbReference type="Pfam" id="PF06094"/>
    </source>
</evidence>
<dbReference type="EMBL" id="CP016543">
    <property type="protein sequence ID" value="ANU21839.1"/>
    <property type="molecule type" value="Genomic_DNA"/>
</dbReference>
<dbReference type="SUPFAM" id="SSF110857">
    <property type="entry name" value="Gamma-glutamyl cyclotransferase-like"/>
    <property type="match status" value="1"/>
</dbReference>
<reference evidence="2" key="1">
    <citation type="submission" date="2016-10" db="EMBL/GenBank/DDBJ databases">
        <authorList>
            <person name="See-Too W.S."/>
        </authorList>
    </citation>
    <scope>NUCLEOTIDE SEQUENCE</scope>
    <source>
        <strain evidence="2">DSM 22276</strain>
    </source>
</reference>
<dbReference type="InterPro" id="IPR013024">
    <property type="entry name" value="GGCT-like"/>
</dbReference>
<dbReference type="OrthoDB" id="8538589at2"/>
<dbReference type="Gene3D" id="3.10.490.10">
    <property type="entry name" value="Gamma-glutamyl cyclotransferase-like"/>
    <property type="match status" value="1"/>
</dbReference>
<dbReference type="Proteomes" id="UP000092495">
    <property type="component" value="Chromosome"/>
</dbReference>
<dbReference type="AlphaFoldDB" id="A0A1C7EDI9"/>
<dbReference type="InterPro" id="IPR036568">
    <property type="entry name" value="GGCT-like_sf"/>
</dbReference>
<feature type="domain" description="Gamma-glutamylcyclotransferase AIG2-like" evidence="1">
    <location>
        <begin position="3"/>
        <end position="120"/>
    </location>
</feature>
<keyword evidence="3" id="KW-1185">Reference proteome</keyword>
<sequence length="126" mass="14228">MLLFVYGTLKQGGKYHCYLDEAELVEERATAKGSLYDTGLGYPAMVLSSDCQVEGEIYDIPDVLWPALDYLEDYSGNPETDLYDKKKISVEVNGKIVETFAYLAKDEQLLKKPIPAGKWEVRYSMA</sequence>
<dbReference type="STRING" id="414778.BCM40_00175"/>
<organism evidence="2 3">
    <name type="scientific">Planococcus donghaensis</name>
    <dbReference type="NCBI Taxonomy" id="414778"/>
    <lineage>
        <taxon>Bacteria</taxon>
        <taxon>Bacillati</taxon>
        <taxon>Bacillota</taxon>
        <taxon>Bacilli</taxon>
        <taxon>Bacillales</taxon>
        <taxon>Caryophanaceae</taxon>
        <taxon>Planococcus</taxon>
    </lineage>
</organism>
<dbReference type="CDD" id="cd06661">
    <property type="entry name" value="GGCT_like"/>
    <property type="match status" value="1"/>
</dbReference>
<proteinExistence type="predicted"/>
<accession>A0A1C7EDI9</accession>
<evidence type="ECO:0000313" key="3">
    <source>
        <dbReference type="Proteomes" id="UP000092495"/>
    </source>
</evidence>
<dbReference type="Pfam" id="PF06094">
    <property type="entry name" value="GGACT"/>
    <property type="match status" value="1"/>
</dbReference>
<protein>
    <submittedName>
        <fullName evidence="2">Branched-chain alpha-keto acid dehydrogenase</fullName>
    </submittedName>
</protein>
<dbReference type="KEGG" id="pdg:BCM40_00175"/>